<dbReference type="PROSITE" id="PS51371">
    <property type="entry name" value="CBS"/>
    <property type="match status" value="2"/>
</dbReference>
<dbReference type="InterPro" id="IPR044725">
    <property type="entry name" value="CBSX3_CBS_dom"/>
</dbReference>
<dbReference type="SMART" id="SM00116">
    <property type="entry name" value="CBS"/>
    <property type="match status" value="2"/>
</dbReference>
<sequence length="144" mass="15829">MNLGDLLKKKGADVVTVKAKNTVETALVIMNEKHIGAVIALEEDGKMAGILSERDLLNVCHKCGEVKYVHEIMTPRAKVKTLSPKASLQEAMKVFTDARIRHLPIMDGEKLVGIISIGDAVKAMLDAVEQENKYLNEYITGQNI</sequence>
<dbReference type="Proteomes" id="UP001221217">
    <property type="component" value="Unassembled WGS sequence"/>
</dbReference>
<dbReference type="InterPro" id="IPR051257">
    <property type="entry name" value="Diverse_CBS-Domain"/>
</dbReference>
<evidence type="ECO:0000256" key="2">
    <source>
        <dbReference type="PROSITE-ProRule" id="PRU00703"/>
    </source>
</evidence>
<feature type="domain" description="CBS" evidence="3">
    <location>
        <begin position="7"/>
        <end position="66"/>
    </location>
</feature>
<evidence type="ECO:0000313" key="4">
    <source>
        <dbReference type="EMBL" id="MDC7228639.1"/>
    </source>
</evidence>
<keyword evidence="1 2" id="KW-0129">CBS domain</keyword>
<name>A0AAJ1IIF2_9SPIO</name>
<dbReference type="PANTHER" id="PTHR43080:SF2">
    <property type="entry name" value="CBS DOMAIN-CONTAINING PROTEIN"/>
    <property type="match status" value="1"/>
</dbReference>
<reference evidence="4 5" key="1">
    <citation type="submission" date="2022-12" db="EMBL/GenBank/DDBJ databases">
        <title>Metagenome assembled genome from gulf of manar.</title>
        <authorList>
            <person name="Kohli P."/>
            <person name="Pk S."/>
            <person name="Venkata Ramana C."/>
            <person name="Sasikala C."/>
        </authorList>
    </citation>
    <scope>NUCLEOTIDE SEQUENCE [LARGE SCALE GENOMIC DNA]</scope>
    <source>
        <strain evidence="4">JB008</strain>
    </source>
</reference>
<accession>A0AAJ1IIF2</accession>
<dbReference type="SUPFAM" id="SSF54631">
    <property type="entry name" value="CBS-domain pair"/>
    <property type="match status" value="1"/>
</dbReference>
<protein>
    <submittedName>
        <fullName evidence="4">CBS domain-containing protein</fullName>
    </submittedName>
</protein>
<organism evidence="4 5">
    <name type="scientific">Candidatus Thalassospirochaeta sargassi</name>
    <dbReference type="NCBI Taxonomy" id="3119039"/>
    <lineage>
        <taxon>Bacteria</taxon>
        <taxon>Pseudomonadati</taxon>
        <taxon>Spirochaetota</taxon>
        <taxon>Spirochaetia</taxon>
        <taxon>Spirochaetales</taxon>
        <taxon>Spirochaetaceae</taxon>
        <taxon>Candidatus Thalassospirochaeta</taxon>
    </lineage>
</organism>
<dbReference type="CDD" id="cd04623">
    <property type="entry name" value="CBS_pair_bac_euk"/>
    <property type="match status" value="1"/>
</dbReference>
<dbReference type="Gene3D" id="3.10.580.10">
    <property type="entry name" value="CBS-domain"/>
    <property type="match status" value="1"/>
</dbReference>
<feature type="domain" description="CBS" evidence="3">
    <location>
        <begin position="73"/>
        <end position="131"/>
    </location>
</feature>
<dbReference type="InterPro" id="IPR000644">
    <property type="entry name" value="CBS_dom"/>
</dbReference>
<gene>
    <name evidence="4" type="ORF">PQJ61_17890</name>
</gene>
<proteinExistence type="predicted"/>
<dbReference type="AlphaFoldDB" id="A0AAJ1IIF2"/>
<dbReference type="EMBL" id="JAQQAL010000052">
    <property type="protein sequence ID" value="MDC7228639.1"/>
    <property type="molecule type" value="Genomic_DNA"/>
</dbReference>
<dbReference type="Pfam" id="PF00571">
    <property type="entry name" value="CBS"/>
    <property type="match status" value="2"/>
</dbReference>
<dbReference type="PANTHER" id="PTHR43080">
    <property type="entry name" value="CBS DOMAIN-CONTAINING PROTEIN CBSX3, MITOCHONDRIAL"/>
    <property type="match status" value="1"/>
</dbReference>
<evidence type="ECO:0000313" key="5">
    <source>
        <dbReference type="Proteomes" id="UP001221217"/>
    </source>
</evidence>
<comment type="caution">
    <text evidence="4">The sequence shown here is derived from an EMBL/GenBank/DDBJ whole genome shotgun (WGS) entry which is preliminary data.</text>
</comment>
<dbReference type="InterPro" id="IPR046342">
    <property type="entry name" value="CBS_dom_sf"/>
</dbReference>
<evidence type="ECO:0000256" key="1">
    <source>
        <dbReference type="ARBA" id="ARBA00023122"/>
    </source>
</evidence>
<evidence type="ECO:0000259" key="3">
    <source>
        <dbReference type="PROSITE" id="PS51371"/>
    </source>
</evidence>